<feature type="signal peptide" evidence="1">
    <location>
        <begin position="1"/>
        <end position="18"/>
    </location>
</feature>
<evidence type="ECO:0000256" key="1">
    <source>
        <dbReference type="SAM" id="SignalP"/>
    </source>
</evidence>
<dbReference type="EMBL" id="JAZGQO010000010">
    <property type="protein sequence ID" value="KAK6177648.1"/>
    <property type="molecule type" value="Genomic_DNA"/>
</dbReference>
<name>A0AAN8JKH0_PATCE</name>
<evidence type="ECO:0000313" key="3">
    <source>
        <dbReference type="Proteomes" id="UP001347796"/>
    </source>
</evidence>
<proteinExistence type="predicted"/>
<feature type="chain" id="PRO_5042937954" evidence="1">
    <location>
        <begin position="19"/>
        <end position="81"/>
    </location>
</feature>
<reference evidence="2 3" key="1">
    <citation type="submission" date="2024-01" db="EMBL/GenBank/DDBJ databases">
        <title>The genome of the rayed Mediterranean limpet Patella caerulea (Linnaeus, 1758).</title>
        <authorList>
            <person name="Anh-Thu Weber A."/>
            <person name="Halstead-Nussloch G."/>
        </authorList>
    </citation>
    <scope>NUCLEOTIDE SEQUENCE [LARGE SCALE GENOMIC DNA]</scope>
    <source>
        <strain evidence="2">AATW-2023a</strain>
        <tissue evidence="2">Whole specimen</tissue>
    </source>
</reference>
<protein>
    <submittedName>
        <fullName evidence="2">Uncharacterized protein</fullName>
    </submittedName>
</protein>
<sequence>MQVLPLVLVLCFTALVSSASISDVGSLEPGTKLVKRSTNQCFKNGKTYNLGEIVEDDKCRKDCICSTFWYDPYIDCKQVIC</sequence>
<keyword evidence="3" id="KW-1185">Reference proteome</keyword>
<dbReference type="AlphaFoldDB" id="A0AAN8JKH0"/>
<gene>
    <name evidence="2" type="ORF">SNE40_015707</name>
</gene>
<keyword evidence="1" id="KW-0732">Signal</keyword>
<organism evidence="2 3">
    <name type="scientific">Patella caerulea</name>
    <name type="common">Rayed Mediterranean limpet</name>
    <dbReference type="NCBI Taxonomy" id="87958"/>
    <lineage>
        <taxon>Eukaryota</taxon>
        <taxon>Metazoa</taxon>
        <taxon>Spiralia</taxon>
        <taxon>Lophotrochozoa</taxon>
        <taxon>Mollusca</taxon>
        <taxon>Gastropoda</taxon>
        <taxon>Patellogastropoda</taxon>
        <taxon>Patelloidea</taxon>
        <taxon>Patellidae</taxon>
        <taxon>Patella</taxon>
    </lineage>
</organism>
<dbReference type="Proteomes" id="UP001347796">
    <property type="component" value="Unassembled WGS sequence"/>
</dbReference>
<accession>A0AAN8JKH0</accession>
<evidence type="ECO:0000313" key="2">
    <source>
        <dbReference type="EMBL" id="KAK6177648.1"/>
    </source>
</evidence>
<comment type="caution">
    <text evidence="2">The sequence shown here is derived from an EMBL/GenBank/DDBJ whole genome shotgun (WGS) entry which is preliminary data.</text>
</comment>